<keyword evidence="6 7" id="KW-0472">Membrane</keyword>
<dbReference type="SUPFAM" id="SSF103473">
    <property type="entry name" value="MFS general substrate transporter"/>
    <property type="match status" value="1"/>
</dbReference>
<evidence type="ECO:0000256" key="7">
    <source>
        <dbReference type="SAM" id="Phobius"/>
    </source>
</evidence>
<feature type="transmembrane region" description="Helical" evidence="7">
    <location>
        <begin position="223"/>
        <end position="241"/>
    </location>
</feature>
<dbReference type="PANTHER" id="PTHR43266:SF10">
    <property type="entry name" value="BACILYSIN EXPORTER BACE-RELATED"/>
    <property type="match status" value="1"/>
</dbReference>
<feature type="transmembrane region" description="Helical" evidence="7">
    <location>
        <begin position="310"/>
        <end position="332"/>
    </location>
</feature>
<keyword evidence="3" id="KW-1003">Cell membrane</keyword>
<evidence type="ECO:0000256" key="4">
    <source>
        <dbReference type="ARBA" id="ARBA00022692"/>
    </source>
</evidence>
<sequence length="409" mass="45317">MNTNWKRNIILFVISQSISLFGSSLVQYAIMWYITLNTQSGVMMTISIICGFLPTFFLSPFAGVWADQYDRKKLIAISDGLIAGVTFIMALFFYSGKESLGLLFMVSGIRALGTAIQTPAVNAFIPQLVPEEHLMRVNGINGSIQSIIFLLSPMISGALLTLATIEVIFLIDIITAITAIGILIWCLKVPPHKKMDKGAKIDYFKDLSKGFTYIQNNKYVKSFFTYDAIYLFLVTPVAFLTPLQVTRRFGQDVWRLTAIEIAFSLGMILGGILMTTWGGFKNRVHSMVFSCFISGFFTLLIGVAPNFVLYLLFTMLIGVVMPIFNTPAIVLLQEKVEPDYLGRIFGVLSMISSSVMPMGMLLFGPIADIIDIGWLLIVTGALLSFQTIFMVKNKTLIEAGKPPSKSCIL</sequence>
<dbReference type="RefSeq" id="WP_113921485.1">
    <property type="nucleotide sequence ID" value="NZ_QNRX01000018.1"/>
</dbReference>
<proteinExistence type="predicted"/>
<evidence type="ECO:0000313" key="10">
    <source>
        <dbReference type="Proteomes" id="UP000253490"/>
    </source>
</evidence>
<organism evidence="9 10">
    <name type="scientific">Alkalibaculum bacchi</name>
    <dbReference type="NCBI Taxonomy" id="645887"/>
    <lineage>
        <taxon>Bacteria</taxon>
        <taxon>Bacillati</taxon>
        <taxon>Bacillota</taxon>
        <taxon>Clostridia</taxon>
        <taxon>Eubacteriales</taxon>
        <taxon>Eubacteriaceae</taxon>
        <taxon>Alkalibaculum</taxon>
    </lineage>
</organism>
<keyword evidence="10" id="KW-1185">Reference proteome</keyword>
<evidence type="ECO:0000256" key="6">
    <source>
        <dbReference type="ARBA" id="ARBA00023136"/>
    </source>
</evidence>
<feature type="transmembrane region" description="Helical" evidence="7">
    <location>
        <begin position="372"/>
        <end position="391"/>
    </location>
</feature>
<evidence type="ECO:0000256" key="3">
    <source>
        <dbReference type="ARBA" id="ARBA00022475"/>
    </source>
</evidence>
<dbReference type="GO" id="GO:0005886">
    <property type="term" value="C:plasma membrane"/>
    <property type="evidence" value="ECO:0007669"/>
    <property type="project" value="UniProtKB-SubCell"/>
</dbReference>
<keyword evidence="2" id="KW-0813">Transport</keyword>
<evidence type="ECO:0000259" key="8">
    <source>
        <dbReference type="PROSITE" id="PS50850"/>
    </source>
</evidence>
<dbReference type="OrthoDB" id="9775268at2"/>
<evidence type="ECO:0000256" key="1">
    <source>
        <dbReference type="ARBA" id="ARBA00004651"/>
    </source>
</evidence>
<dbReference type="EMBL" id="QNRX01000018">
    <property type="protein sequence ID" value="RBP59702.1"/>
    <property type="molecule type" value="Genomic_DNA"/>
</dbReference>
<dbReference type="InterPro" id="IPR020846">
    <property type="entry name" value="MFS_dom"/>
</dbReference>
<feature type="transmembrane region" description="Helical" evidence="7">
    <location>
        <begin position="286"/>
        <end position="304"/>
    </location>
</feature>
<evidence type="ECO:0000256" key="5">
    <source>
        <dbReference type="ARBA" id="ARBA00022989"/>
    </source>
</evidence>
<dbReference type="Pfam" id="PF07690">
    <property type="entry name" value="MFS_1"/>
    <property type="match status" value="1"/>
</dbReference>
<feature type="transmembrane region" description="Helical" evidence="7">
    <location>
        <begin position="74"/>
        <end position="94"/>
    </location>
</feature>
<evidence type="ECO:0000313" key="9">
    <source>
        <dbReference type="EMBL" id="RBP59702.1"/>
    </source>
</evidence>
<feature type="transmembrane region" description="Helical" evidence="7">
    <location>
        <begin position="137"/>
        <end position="161"/>
    </location>
</feature>
<dbReference type="PANTHER" id="PTHR43266">
    <property type="entry name" value="MACROLIDE-EFFLUX PROTEIN"/>
    <property type="match status" value="1"/>
</dbReference>
<feature type="transmembrane region" description="Helical" evidence="7">
    <location>
        <begin position="167"/>
        <end position="187"/>
    </location>
</feature>
<evidence type="ECO:0000256" key="2">
    <source>
        <dbReference type="ARBA" id="ARBA00022448"/>
    </source>
</evidence>
<dbReference type="InterPro" id="IPR036259">
    <property type="entry name" value="MFS_trans_sf"/>
</dbReference>
<feature type="transmembrane region" description="Helical" evidence="7">
    <location>
        <begin position="40"/>
        <end position="62"/>
    </location>
</feature>
<feature type="transmembrane region" description="Helical" evidence="7">
    <location>
        <begin position="344"/>
        <end position="366"/>
    </location>
</feature>
<keyword evidence="4 7" id="KW-0812">Transmembrane</keyword>
<feature type="transmembrane region" description="Helical" evidence="7">
    <location>
        <begin position="253"/>
        <end position="274"/>
    </location>
</feature>
<keyword evidence="5 7" id="KW-1133">Transmembrane helix</keyword>
<dbReference type="CDD" id="cd06173">
    <property type="entry name" value="MFS_MefA_like"/>
    <property type="match status" value="1"/>
</dbReference>
<dbReference type="AlphaFoldDB" id="A0A366I1G4"/>
<comment type="caution">
    <text evidence="9">The sequence shown here is derived from an EMBL/GenBank/DDBJ whole genome shotgun (WGS) entry which is preliminary data.</text>
</comment>
<reference evidence="9 10" key="1">
    <citation type="submission" date="2018-06" db="EMBL/GenBank/DDBJ databases">
        <title>Genomic Encyclopedia of Type Strains, Phase IV (KMG-IV): sequencing the most valuable type-strain genomes for metagenomic binning, comparative biology and taxonomic classification.</title>
        <authorList>
            <person name="Goeker M."/>
        </authorList>
    </citation>
    <scope>NUCLEOTIDE SEQUENCE [LARGE SCALE GENOMIC DNA]</scope>
    <source>
        <strain evidence="9 10">DSM 22112</strain>
    </source>
</reference>
<feature type="transmembrane region" description="Helical" evidence="7">
    <location>
        <begin position="9"/>
        <end position="34"/>
    </location>
</feature>
<dbReference type="GO" id="GO:0022857">
    <property type="term" value="F:transmembrane transporter activity"/>
    <property type="evidence" value="ECO:0007669"/>
    <property type="project" value="InterPro"/>
</dbReference>
<comment type="subcellular location">
    <subcellularLocation>
        <location evidence="1">Cell membrane</location>
        <topology evidence="1">Multi-pass membrane protein</topology>
    </subcellularLocation>
</comment>
<dbReference type="PROSITE" id="PS50850">
    <property type="entry name" value="MFS"/>
    <property type="match status" value="1"/>
</dbReference>
<dbReference type="Proteomes" id="UP000253490">
    <property type="component" value="Unassembled WGS sequence"/>
</dbReference>
<feature type="domain" description="Major facilitator superfamily (MFS) profile" evidence="8">
    <location>
        <begin position="158"/>
        <end position="409"/>
    </location>
</feature>
<name>A0A366I1G4_9FIRM</name>
<gene>
    <name evidence="9" type="ORF">DES36_11853</name>
</gene>
<protein>
    <submittedName>
        <fullName evidence="9">DHA3 family macrolide efflux protein-like MFS transporter</fullName>
    </submittedName>
</protein>
<dbReference type="InterPro" id="IPR011701">
    <property type="entry name" value="MFS"/>
</dbReference>
<dbReference type="Gene3D" id="1.20.1250.20">
    <property type="entry name" value="MFS general substrate transporter like domains"/>
    <property type="match status" value="1"/>
</dbReference>
<feature type="transmembrane region" description="Helical" evidence="7">
    <location>
        <begin position="100"/>
        <end position="125"/>
    </location>
</feature>
<accession>A0A366I1G4</accession>